<evidence type="ECO:0000313" key="5">
    <source>
        <dbReference type="EMBL" id="GGA52408.1"/>
    </source>
</evidence>
<dbReference type="SUPFAM" id="SSF47413">
    <property type="entry name" value="lambda repressor-like DNA-binding domains"/>
    <property type="match status" value="1"/>
</dbReference>
<dbReference type="InterPro" id="IPR000843">
    <property type="entry name" value="HTH_LacI"/>
</dbReference>
<dbReference type="Pfam" id="PF13377">
    <property type="entry name" value="Peripla_BP_3"/>
    <property type="match status" value="1"/>
</dbReference>
<dbReference type="InterPro" id="IPR028082">
    <property type="entry name" value="Peripla_BP_I"/>
</dbReference>
<keyword evidence="6" id="KW-1185">Reference proteome</keyword>
<comment type="caution">
    <text evidence="5">The sequence shown here is derived from an EMBL/GenBank/DDBJ whole genome shotgun (WGS) entry which is preliminary data.</text>
</comment>
<dbReference type="SMART" id="SM00354">
    <property type="entry name" value="HTH_LACI"/>
    <property type="match status" value="1"/>
</dbReference>
<dbReference type="Gene3D" id="3.40.50.2300">
    <property type="match status" value="2"/>
</dbReference>
<dbReference type="Pfam" id="PF00356">
    <property type="entry name" value="LacI"/>
    <property type="match status" value="1"/>
</dbReference>
<organism evidence="5 6">
    <name type="scientific">Dyella nitratireducens</name>
    <dbReference type="NCBI Taxonomy" id="1849580"/>
    <lineage>
        <taxon>Bacteria</taxon>
        <taxon>Pseudomonadati</taxon>
        <taxon>Pseudomonadota</taxon>
        <taxon>Gammaproteobacteria</taxon>
        <taxon>Lysobacterales</taxon>
        <taxon>Rhodanobacteraceae</taxon>
        <taxon>Dyella</taxon>
    </lineage>
</organism>
<evidence type="ECO:0000256" key="3">
    <source>
        <dbReference type="ARBA" id="ARBA00023163"/>
    </source>
</evidence>
<keyword evidence="1" id="KW-0805">Transcription regulation</keyword>
<dbReference type="InterPro" id="IPR010982">
    <property type="entry name" value="Lambda_DNA-bd_dom_sf"/>
</dbReference>
<dbReference type="PROSITE" id="PS50932">
    <property type="entry name" value="HTH_LACI_2"/>
    <property type="match status" value="1"/>
</dbReference>
<dbReference type="RefSeq" id="WP_229721064.1">
    <property type="nucleotide sequence ID" value="NZ_BMJA01000007.1"/>
</dbReference>
<evidence type="ECO:0000256" key="1">
    <source>
        <dbReference type="ARBA" id="ARBA00023015"/>
    </source>
</evidence>
<dbReference type="InterPro" id="IPR046335">
    <property type="entry name" value="LacI/GalR-like_sensor"/>
</dbReference>
<dbReference type="PROSITE" id="PS00356">
    <property type="entry name" value="HTH_LACI_1"/>
    <property type="match status" value="1"/>
</dbReference>
<dbReference type="Gene3D" id="1.10.260.40">
    <property type="entry name" value="lambda repressor-like DNA-binding domains"/>
    <property type="match status" value="1"/>
</dbReference>
<evidence type="ECO:0000259" key="4">
    <source>
        <dbReference type="PROSITE" id="PS50932"/>
    </source>
</evidence>
<keyword evidence="2" id="KW-0238">DNA-binding</keyword>
<evidence type="ECO:0000256" key="2">
    <source>
        <dbReference type="ARBA" id="ARBA00023125"/>
    </source>
</evidence>
<reference evidence="6" key="1">
    <citation type="journal article" date="2019" name="Int. J. Syst. Evol. Microbiol.">
        <title>The Global Catalogue of Microorganisms (GCM) 10K type strain sequencing project: providing services to taxonomists for standard genome sequencing and annotation.</title>
        <authorList>
            <consortium name="The Broad Institute Genomics Platform"/>
            <consortium name="The Broad Institute Genome Sequencing Center for Infectious Disease"/>
            <person name="Wu L."/>
            <person name="Ma J."/>
        </authorList>
    </citation>
    <scope>NUCLEOTIDE SEQUENCE [LARGE SCALE GENOMIC DNA]</scope>
    <source>
        <strain evidence="6">CGMCC 1.15439</strain>
    </source>
</reference>
<sequence>MAAKPSRKPDNEHPGRLQMADIARLAGVSTSTVSRALKGSRLVNDETRQRIEQIASQFNYTVNQLAMNLRSGTNRTVAVVVPYEKHRRQNFSDPFLHGMIGALADVLTERDYEMLLVRMDAEQLTTLGTLVDGGRTAGIILVGQWHHHDQLNAMADRKLPLVVWGAQLPDQRYSCVGGQNLVGGRLVGEHLLAQGCRSVAFLGDRDLPEVAQRYRGFTAALRKQGIKHDAALRKDVPFLAPDARRATLEWIDSGITFDALFAASDLLAMAAIGALRERGLDVPKDVLVVGYDDVDFAAHFHPSLTTVRQPFQLGAEAMVDALLDLLEPTSEAHGHELPTQLIVRESSQRAQ</sequence>
<dbReference type="Proteomes" id="UP000620046">
    <property type="component" value="Unassembled WGS sequence"/>
</dbReference>
<keyword evidence="3" id="KW-0804">Transcription</keyword>
<proteinExistence type="predicted"/>
<feature type="domain" description="HTH lacI-type" evidence="4">
    <location>
        <begin position="19"/>
        <end position="71"/>
    </location>
</feature>
<dbReference type="SUPFAM" id="SSF53822">
    <property type="entry name" value="Periplasmic binding protein-like I"/>
    <property type="match status" value="1"/>
</dbReference>
<accession>A0ABQ1GYP4</accession>
<dbReference type="PANTHER" id="PTHR30146">
    <property type="entry name" value="LACI-RELATED TRANSCRIPTIONAL REPRESSOR"/>
    <property type="match status" value="1"/>
</dbReference>
<dbReference type="CDD" id="cd01392">
    <property type="entry name" value="HTH_LacI"/>
    <property type="match status" value="1"/>
</dbReference>
<protein>
    <submittedName>
        <fullName evidence="5">LacI family transcriptional regulator</fullName>
    </submittedName>
</protein>
<dbReference type="EMBL" id="BMJA01000007">
    <property type="protein sequence ID" value="GGA52408.1"/>
    <property type="molecule type" value="Genomic_DNA"/>
</dbReference>
<gene>
    <name evidence="5" type="primary">cebR</name>
    <name evidence="5" type="ORF">GCM10010981_47350</name>
</gene>
<evidence type="ECO:0000313" key="6">
    <source>
        <dbReference type="Proteomes" id="UP000620046"/>
    </source>
</evidence>
<dbReference type="PANTHER" id="PTHR30146:SF120">
    <property type="entry name" value="ALANINE RACEMASE"/>
    <property type="match status" value="1"/>
</dbReference>
<name>A0ABQ1GYP4_9GAMM</name>